<organism evidence="1 2">
    <name type="scientific">Anaeromicrobium sediminis</name>
    <dbReference type="NCBI Taxonomy" id="1478221"/>
    <lineage>
        <taxon>Bacteria</taxon>
        <taxon>Bacillati</taxon>
        <taxon>Bacillota</taxon>
        <taxon>Clostridia</taxon>
        <taxon>Peptostreptococcales</taxon>
        <taxon>Thermotaleaceae</taxon>
        <taxon>Anaeromicrobium</taxon>
    </lineage>
</organism>
<dbReference type="RefSeq" id="WP_095130861.1">
    <property type="nucleotide sequence ID" value="NZ_NIBG01000002.1"/>
</dbReference>
<dbReference type="EMBL" id="NIBG01000002">
    <property type="protein sequence ID" value="PAB60529.1"/>
    <property type="molecule type" value="Genomic_DNA"/>
</dbReference>
<name>A0A267MLR3_9FIRM</name>
<proteinExistence type="predicted"/>
<dbReference type="REBASE" id="259523">
    <property type="entry name" value="Ase2726DptGP"/>
</dbReference>
<accession>A0A267MLR3</accession>
<protein>
    <submittedName>
        <fullName evidence="1">DNA phosphorothioation-dependent restriction protein DptG</fullName>
    </submittedName>
</protein>
<comment type="caution">
    <text evidence="1">The sequence shown here is derived from an EMBL/GenBank/DDBJ whole genome shotgun (WGS) entry which is preliminary data.</text>
</comment>
<dbReference type="NCBIfam" id="TIGR03236">
    <property type="entry name" value="dnd_assoc_1"/>
    <property type="match status" value="1"/>
</dbReference>
<keyword evidence="2" id="KW-1185">Reference proteome</keyword>
<reference evidence="1 2" key="1">
    <citation type="submission" date="2017-06" db="EMBL/GenBank/DDBJ databases">
        <title>Draft genome sequence of anaerobic fermentative bacterium Anaeromicrobium sediminis DY2726D isolated from West Pacific Ocean sediments.</title>
        <authorList>
            <person name="Zeng X."/>
        </authorList>
    </citation>
    <scope>NUCLEOTIDE SEQUENCE [LARGE SCALE GENOMIC DNA]</scope>
    <source>
        <strain evidence="1 2">DY2726D</strain>
    </source>
</reference>
<dbReference type="AlphaFoldDB" id="A0A267MLR3"/>
<evidence type="ECO:0000313" key="1">
    <source>
        <dbReference type="EMBL" id="PAB60529.1"/>
    </source>
</evidence>
<evidence type="ECO:0000313" key="2">
    <source>
        <dbReference type="Proteomes" id="UP000216024"/>
    </source>
</evidence>
<dbReference type="OrthoDB" id="2590988at2"/>
<sequence length="464" mass="55765">MRYEINIEEMKRRYQIKDNKIGLTHKPGKSISIFPYTIGRIPKESKPKFKNSVASFSRKIVKKTMDNMFDGELYMNNILSNVEENEDPTVFKSILNEMFFNKDGSLNIFHPKVLAYIYANGYDNKLGEFIYDVLINGDEETYSKVEKIYNTKPNNTLIKLLFNSLEELKDKKSDKLTYHNCVDEIRNRFKEDFLFIVKDHKTYIENIESLLKFYYFMYVAQTALKFRRFFDEDENEIDKIYFNLDWENTSRSRVSYAEGWRKVESAVHSIFSHANCLEILNHNNMDKELIYDDIKKILDNMNEEEAEAFIDNMDEVLAVYTNNLEDMEWENLSLGDKYNHNRLYKKVYELFSTIDYQFSVSKRKDLHKRYRLWFEEFCKENFLKSRGRLGFTLNLTEDYLLFMTRIIIKEDEKMKLKDFFKEFERRGVFLDRDSRKNITNLFDKLNILEKKSDSGDAQYVKRVL</sequence>
<dbReference type="InterPro" id="IPR017645">
    <property type="entry name" value="Dnd_assoc_1"/>
</dbReference>
<gene>
    <name evidence="1" type="primary">dptG</name>
    <name evidence="1" type="ORF">CCE28_03020</name>
</gene>
<dbReference type="Proteomes" id="UP000216024">
    <property type="component" value="Unassembled WGS sequence"/>
</dbReference>